<proteinExistence type="predicted"/>
<comment type="caution">
    <text evidence="1">The sequence shown here is derived from an EMBL/GenBank/DDBJ whole genome shotgun (WGS) entry which is preliminary data.</text>
</comment>
<evidence type="ECO:0000313" key="1">
    <source>
        <dbReference type="EMBL" id="RUR43441.1"/>
    </source>
</evidence>
<dbReference type="EMBL" id="RZHD01000010">
    <property type="protein sequence ID" value="RUR43441.1"/>
    <property type="molecule type" value="Genomic_DNA"/>
</dbReference>
<dbReference type="AlphaFoldDB" id="A0A433L7S8"/>
<dbReference type="Proteomes" id="UP000286912">
    <property type="component" value="Unassembled WGS sequence"/>
</dbReference>
<reference evidence="1 2" key="1">
    <citation type="submission" date="2018-12" db="EMBL/GenBank/DDBJ databases">
        <title>three novel Halomonas strain isolated from plants.</title>
        <authorList>
            <person name="Sun C."/>
        </authorList>
    </citation>
    <scope>NUCLEOTIDE SEQUENCE [LARGE SCALE GENOMIC DNA]</scope>
    <source>
        <strain evidence="1 2">RC</strain>
    </source>
</reference>
<dbReference type="Pfam" id="PF14103">
    <property type="entry name" value="DUF4276"/>
    <property type="match status" value="1"/>
</dbReference>
<organism evidence="1 2">
    <name type="scientific">Vreelandella populi</name>
    <dbReference type="NCBI Taxonomy" id="2498858"/>
    <lineage>
        <taxon>Bacteria</taxon>
        <taxon>Pseudomonadati</taxon>
        <taxon>Pseudomonadota</taxon>
        <taxon>Gammaproteobacteria</taxon>
        <taxon>Oceanospirillales</taxon>
        <taxon>Halomonadaceae</taxon>
        <taxon>Vreelandella</taxon>
    </lineage>
</organism>
<evidence type="ECO:0000313" key="2">
    <source>
        <dbReference type="Proteomes" id="UP000286912"/>
    </source>
</evidence>
<name>A0A433L7S8_9GAMM</name>
<dbReference type="OrthoDB" id="9801478at2"/>
<keyword evidence="2" id="KW-1185">Reference proteome</keyword>
<accession>A0A433L7S8</accession>
<gene>
    <name evidence="1" type="ORF">ELY37_17200</name>
</gene>
<dbReference type="InterPro" id="IPR025455">
    <property type="entry name" value="DUF4276"/>
</dbReference>
<protein>
    <submittedName>
        <fullName evidence="1">DUF4276 family protein</fullName>
    </submittedName>
</protein>
<sequence length="208" mass="23142">MGEKSAGRYPRVIRLGISVEGATEREFVTRVLAPVLALKQVFASPIDMRGRVSLERIDKELSKLMAMFDHVTTFYDFYGFHKRPPGDAYALEDAINGLVPEDKRHRFTPYVQQYEFEALVLAVPDHAEEVIGVDGLSAKLRSIVGQSGGAELVNDGYETCPSRRIKAIAPQYDKKFHGPVALEGALDEARAGCPRFDAWLTCIAQLKK</sequence>